<dbReference type="InterPro" id="IPR050959">
    <property type="entry name" value="MarA-like"/>
</dbReference>
<name>A0A4R4EDR8_9BACL</name>
<evidence type="ECO:0000313" key="6">
    <source>
        <dbReference type="Proteomes" id="UP000295418"/>
    </source>
</evidence>
<dbReference type="OrthoDB" id="2581987at2"/>
<sequence length="304" mass="34885">MDNFNAFERVVEYLENIIPCADEVDYSVISKIAATPAPLFQRIFVYITGVSINEYLRRRRLTLAGYDIRNSSEKIIDIAMKYGFNSHAAFTRAFKEHHKVSPSSIRGGGEQLNGYPRASFTNIRIVGGKRIMAELKKIEYGEFGARKIVGMMKMTSFQKAGEECWGAAFTEGVFDRIQEIERWICKDIDDYIGLGHMSKFVGKDNFQYIIGKFVELDAPVPDKMYTENIPAGTVAKIWIEADNLNDIIDCAYLICSEAIEKTGYKIDFEKFYWCDVYTYDRYCVPLEKGQKIILDYLLPVIKDE</sequence>
<protein>
    <submittedName>
        <fullName evidence="5">Helix-turn-helix domain-containing protein</fullName>
    </submittedName>
</protein>
<dbReference type="GO" id="GO:0003700">
    <property type="term" value="F:DNA-binding transcription factor activity"/>
    <property type="evidence" value="ECO:0007669"/>
    <property type="project" value="InterPro"/>
</dbReference>
<dbReference type="SUPFAM" id="SSF46689">
    <property type="entry name" value="Homeodomain-like"/>
    <property type="match status" value="1"/>
</dbReference>
<proteinExistence type="predicted"/>
<evidence type="ECO:0000256" key="1">
    <source>
        <dbReference type="ARBA" id="ARBA00023015"/>
    </source>
</evidence>
<keyword evidence="6" id="KW-1185">Reference proteome</keyword>
<evidence type="ECO:0000256" key="3">
    <source>
        <dbReference type="ARBA" id="ARBA00023163"/>
    </source>
</evidence>
<reference evidence="5 6" key="1">
    <citation type="submission" date="2019-03" db="EMBL/GenBank/DDBJ databases">
        <authorList>
            <person name="Kim M.K.M."/>
        </authorList>
    </citation>
    <scope>NUCLEOTIDE SEQUENCE [LARGE SCALE GENOMIC DNA]</scope>
    <source>
        <strain evidence="5 6">18JY21-1</strain>
    </source>
</reference>
<dbReference type="EMBL" id="SKFG01000006">
    <property type="protein sequence ID" value="TCZ78126.1"/>
    <property type="molecule type" value="Genomic_DNA"/>
</dbReference>
<dbReference type="PRINTS" id="PR00032">
    <property type="entry name" value="HTHARAC"/>
</dbReference>
<evidence type="ECO:0000256" key="2">
    <source>
        <dbReference type="ARBA" id="ARBA00023125"/>
    </source>
</evidence>
<dbReference type="Gene3D" id="1.10.10.60">
    <property type="entry name" value="Homeodomain-like"/>
    <property type="match status" value="1"/>
</dbReference>
<dbReference type="PANTHER" id="PTHR47504:SF5">
    <property type="entry name" value="RIGHT ORIGIN-BINDING PROTEIN"/>
    <property type="match status" value="1"/>
</dbReference>
<dbReference type="Proteomes" id="UP000295418">
    <property type="component" value="Unassembled WGS sequence"/>
</dbReference>
<dbReference type="PROSITE" id="PS01124">
    <property type="entry name" value="HTH_ARAC_FAMILY_2"/>
    <property type="match status" value="1"/>
</dbReference>
<evidence type="ECO:0000259" key="4">
    <source>
        <dbReference type="PROSITE" id="PS01124"/>
    </source>
</evidence>
<dbReference type="SUPFAM" id="SSF55136">
    <property type="entry name" value="Probable bacterial effector-binding domain"/>
    <property type="match status" value="1"/>
</dbReference>
<dbReference type="RefSeq" id="WP_132417537.1">
    <property type="nucleotide sequence ID" value="NZ_SKFG01000006.1"/>
</dbReference>
<comment type="caution">
    <text evidence="5">The sequence shown here is derived from an EMBL/GenBank/DDBJ whole genome shotgun (WGS) entry which is preliminary data.</text>
</comment>
<dbReference type="InterPro" id="IPR018060">
    <property type="entry name" value="HTH_AraC"/>
</dbReference>
<keyword evidence="3" id="KW-0804">Transcription</keyword>
<organism evidence="5 6">
    <name type="scientific">Paenibacillus albiflavus</name>
    <dbReference type="NCBI Taxonomy" id="2545760"/>
    <lineage>
        <taxon>Bacteria</taxon>
        <taxon>Bacillati</taxon>
        <taxon>Bacillota</taxon>
        <taxon>Bacilli</taxon>
        <taxon>Bacillales</taxon>
        <taxon>Paenibacillaceae</taxon>
        <taxon>Paenibacillus</taxon>
    </lineage>
</organism>
<dbReference type="InterPro" id="IPR020449">
    <property type="entry name" value="Tscrpt_reg_AraC-type_HTH"/>
</dbReference>
<dbReference type="Pfam" id="PF12833">
    <property type="entry name" value="HTH_18"/>
    <property type="match status" value="1"/>
</dbReference>
<evidence type="ECO:0000313" key="5">
    <source>
        <dbReference type="EMBL" id="TCZ78126.1"/>
    </source>
</evidence>
<dbReference type="Gene3D" id="3.20.80.10">
    <property type="entry name" value="Regulatory factor, effector binding domain"/>
    <property type="match status" value="1"/>
</dbReference>
<accession>A0A4R4EDR8</accession>
<dbReference type="SMART" id="SM00342">
    <property type="entry name" value="HTH_ARAC"/>
    <property type="match status" value="1"/>
</dbReference>
<dbReference type="PANTHER" id="PTHR47504">
    <property type="entry name" value="RIGHT ORIGIN-BINDING PROTEIN"/>
    <property type="match status" value="1"/>
</dbReference>
<keyword evidence="2" id="KW-0238">DNA-binding</keyword>
<dbReference type="InterPro" id="IPR009057">
    <property type="entry name" value="Homeodomain-like_sf"/>
</dbReference>
<dbReference type="InterPro" id="IPR011256">
    <property type="entry name" value="Reg_factor_effector_dom_sf"/>
</dbReference>
<keyword evidence="1" id="KW-0805">Transcription regulation</keyword>
<feature type="domain" description="HTH araC/xylS-type" evidence="4">
    <location>
        <begin position="8"/>
        <end position="108"/>
    </location>
</feature>
<gene>
    <name evidence="5" type="ORF">E0485_08330</name>
</gene>
<dbReference type="GO" id="GO:0043565">
    <property type="term" value="F:sequence-specific DNA binding"/>
    <property type="evidence" value="ECO:0007669"/>
    <property type="project" value="InterPro"/>
</dbReference>
<dbReference type="AlphaFoldDB" id="A0A4R4EDR8"/>